<sequence>MTPLRSETGLSRTEPIRRTSHPREGGNGAQRRSGLDPDVLTWAQVRPIALERDGWRCVGCGSPGPLDCHHRSNKGMGGSRLLDHVANAITICGPGNAYGCHGFAHRYKNTHAAASGLSVPQGEDFRQWSVLYPDGGWYLLDDDGDRTRVA</sequence>
<keyword evidence="3" id="KW-1185">Reference proteome</keyword>
<evidence type="ECO:0000313" key="2">
    <source>
        <dbReference type="EMBL" id="MEJ2886127.1"/>
    </source>
</evidence>
<reference evidence="2 3" key="1">
    <citation type="submission" date="2024-03" db="EMBL/GenBank/DDBJ databases">
        <title>Actinomycetospora sp. OC33-EN06, a novel actinomycete isolated from wild orchid (Aerides multiflora).</title>
        <authorList>
            <person name="Suriyachadkun C."/>
        </authorList>
    </citation>
    <scope>NUCLEOTIDE SEQUENCE [LARGE SCALE GENOMIC DNA]</scope>
    <source>
        <strain evidence="2 3">OC33-EN06</strain>
    </source>
</reference>
<protein>
    <recommendedName>
        <fullName evidence="4">HNH endonuclease</fullName>
    </recommendedName>
</protein>
<feature type="compositionally biased region" description="Basic and acidic residues" evidence="1">
    <location>
        <begin position="14"/>
        <end position="24"/>
    </location>
</feature>
<feature type="region of interest" description="Disordered" evidence="1">
    <location>
        <begin position="1"/>
        <end position="36"/>
    </location>
</feature>
<dbReference type="RefSeq" id="WP_337712615.1">
    <property type="nucleotide sequence ID" value="NZ_JBBEGL010000002.1"/>
</dbReference>
<evidence type="ECO:0008006" key="4">
    <source>
        <dbReference type="Google" id="ProtNLM"/>
    </source>
</evidence>
<dbReference type="Proteomes" id="UP001370100">
    <property type="component" value="Unassembled WGS sequence"/>
</dbReference>
<dbReference type="EMBL" id="JBBEGL010000002">
    <property type="protein sequence ID" value="MEJ2886127.1"/>
    <property type="molecule type" value="Genomic_DNA"/>
</dbReference>
<name>A0ABU8N165_9PSEU</name>
<organism evidence="2 3">
    <name type="scientific">Actinomycetospora aeridis</name>
    <dbReference type="NCBI Taxonomy" id="3129231"/>
    <lineage>
        <taxon>Bacteria</taxon>
        <taxon>Bacillati</taxon>
        <taxon>Actinomycetota</taxon>
        <taxon>Actinomycetes</taxon>
        <taxon>Pseudonocardiales</taxon>
        <taxon>Pseudonocardiaceae</taxon>
        <taxon>Actinomycetospora</taxon>
    </lineage>
</organism>
<proteinExistence type="predicted"/>
<evidence type="ECO:0000256" key="1">
    <source>
        <dbReference type="SAM" id="MobiDB-lite"/>
    </source>
</evidence>
<comment type="caution">
    <text evidence="2">The sequence shown here is derived from an EMBL/GenBank/DDBJ whole genome shotgun (WGS) entry which is preliminary data.</text>
</comment>
<evidence type="ECO:0000313" key="3">
    <source>
        <dbReference type="Proteomes" id="UP001370100"/>
    </source>
</evidence>
<gene>
    <name evidence="2" type="ORF">WCD41_06660</name>
</gene>
<accession>A0ABU8N165</accession>